<dbReference type="Pfam" id="PF07045">
    <property type="entry name" value="DUF1330"/>
    <property type="match status" value="1"/>
</dbReference>
<dbReference type="AlphaFoldDB" id="A0A6A7RY69"/>
<feature type="domain" description="DUF1330" evidence="1">
    <location>
        <begin position="3"/>
        <end position="96"/>
    </location>
</feature>
<protein>
    <recommendedName>
        <fullName evidence="1">DUF1330 domain-containing protein</fullName>
    </recommendedName>
</protein>
<dbReference type="Gene3D" id="3.30.70.100">
    <property type="match status" value="1"/>
</dbReference>
<dbReference type="PANTHER" id="PTHR41521">
    <property type="match status" value="1"/>
</dbReference>
<evidence type="ECO:0000259" key="1">
    <source>
        <dbReference type="Pfam" id="PF07045"/>
    </source>
</evidence>
<reference evidence="2 3" key="1">
    <citation type="submission" date="2017-09" db="EMBL/GenBank/DDBJ databases">
        <title>Metagenomic Analysis Reveals Denitrifying Candidatus Accumulibacter and Flanking Population as a Source of N2O.</title>
        <authorList>
            <person name="Gao H."/>
            <person name="Mao Y."/>
            <person name="Zhao X."/>
            <person name="Liu W.-T."/>
            <person name="Zhang T."/>
            <person name="Wells G."/>
        </authorList>
    </citation>
    <scope>NUCLEOTIDE SEQUENCE [LARGE SCALE GENOMIC DNA]</scope>
    <source>
        <strain evidence="2">CANDO_2_IC</strain>
    </source>
</reference>
<comment type="caution">
    <text evidence="2">The sequence shown here is derived from an EMBL/GenBank/DDBJ whole genome shotgun (WGS) entry which is preliminary data.</text>
</comment>
<sequence length="98" mass="10966">MAAYLLAEVKISDPLAYATYQSLAQAAIALYGGRYRARGGRLEVFEGDWSEPERLVIVEFDSLEQARKFYHSPEYQAARAARKNAAEMNILVVEGLPI</sequence>
<evidence type="ECO:0000313" key="3">
    <source>
        <dbReference type="Proteomes" id="UP000342300"/>
    </source>
</evidence>
<dbReference type="PANTHER" id="PTHR41521:SF4">
    <property type="entry name" value="BLR0684 PROTEIN"/>
    <property type="match status" value="1"/>
</dbReference>
<accession>A0A6A7RY69</accession>
<dbReference type="EMBL" id="PDHS01000498">
    <property type="protein sequence ID" value="MQM32339.1"/>
    <property type="molecule type" value="Genomic_DNA"/>
</dbReference>
<evidence type="ECO:0000313" key="2">
    <source>
        <dbReference type="EMBL" id="MQM32339.1"/>
    </source>
</evidence>
<gene>
    <name evidence="2" type="ORF">CRU78_18335</name>
</gene>
<dbReference type="InterPro" id="IPR010753">
    <property type="entry name" value="DUF1330"/>
</dbReference>
<proteinExistence type="predicted"/>
<dbReference type="Proteomes" id="UP000342300">
    <property type="component" value="Unassembled WGS sequence"/>
</dbReference>
<organism evidence="2 3">
    <name type="scientific">Candidatus Accumulibacter phosphatis</name>
    <dbReference type="NCBI Taxonomy" id="327160"/>
    <lineage>
        <taxon>Bacteria</taxon>
        <taxon>Pseudomonadati</taxon>
        <taxon>Pseudomonadota</taxon>
        <taxon>Betaproteobacteria</taxon>
        <taxon>Candidatus Accumulibacter</taxon>
    </lineage>
</organism>
<dbReference type="InterPro" id="IPR011008">
    <property type="entry name" value="Dimeric_a/b-barrel"/>
</dbReference>
<name>A0A6A7RY69_9PROT</name>
<dbReference type="SUPFAM" id="SSF54909">
    <property type="entry name" value="Dimeric alpha+beta barrel"/>
    <property type="match status" value="1"/>
</dbReference>